<dbReference type="Proteomes" id="UP000707451">
    <property type="component" value="Unassembled WGS sequence"/>
</dbReference>
<gene>
    <name evidence="1" type="ORF">KI688_000634</name>
</gene>
<accession>A0A9P7Y6V4</accession>
<evidence type="ECO:0000313" key="2">
    <source>
        <dbReference type="Proteomes" id="UP000707451"/>
    </source>
</evidence>
<dbReference type="SUPFAM" id="SSF55620">
    <property type="entry name" value="Tetrahydrobiopterin biosynthesis enzymes-like"/>
    <property type="match status" value="1"/>
</dbReference>
<protein>
    <submittedName>
        <fullName evidence="1">Uncharacterized protein</fullName>
    </submittedName>
</protein>
<dbReference type="OrthoDB" id="10615261at2759"/>
<name>A0A9P7Y6V4_9FUNG</name>
<sequence>MEKYTVPSCIKMHAILLENVFKNHNCSIMNKAGTKFHRVDGLAIHCLLSGVKFAASHTESSNKSVVTTDLIKSMYYILAT</sequence>
<evidence type="ECO:0000313" key="1">
    <source>
        <dbReference type="EMBL" id="KAG9072854.1"/>
    </source>
</evidence>
<dbReference type="AlphaFoldDB" id="A0A9P7Y6V4"/>
<keyword evidence="2" id="KW-1185">Reference proteome</keyword>
<comment type="caution">
    <text evidence="1">The sequence shown here is derived from an EMBL/GenBank/DDBJ whole genome shotgun (WGS) entry which is preliminary data.</text>
</comment>
<organism evidence="1 2">
    <name type="scientific">Linnemannia hyalina</name>
    <dbReference type="NCBI Taxonomy" id="64524"/>
    <lineage>
        <taxon>Eukaryota</taxon>
        <taxon>Fungi</taxon>
        <taxon>Fungi incertae sedis</taxon>
        <taxon>Mucoromycota</taxon>
        <taxon>Mortierellomycotina</taxon>
        <taxon>Mortierellomycetes</taxon>
        <taxon>Mortierellales</taxon>
        <taxon>Mortierellaceae</taxon>
        <taxon>Linnemannia</taxon>
    </lineage>
</organism>
<dbReference type="EMBL" id="JAHRHY010000001">
    <property type="protein sequence ID" value="KAG9072854.1"/>
    <property type="molecule type" value="Genomic_DNA"/>
</dbReference>
<reference evidence="1" key="1">
    <citation type="submission" date="2021-06" db="EMBL/GenBank/DDBJ databases">
        <title>Genome Sequence of Mortierella hyaline Strain SCG-10, a Cold-Adapted, Nitrate-Reducing Fungus Isolated from Soil in Minnesota, USA.</title>
        <authorList>
            <person name="Aldossari N."/>
        </authorList>
    </citation>
    <scope>NUCLEOTIDE SEQUENCE</scope>
    <source>
        <strain evidence="1">SCG-10</strain>
    </source>
</reference>
<proteinExistence type="predicted"/>
<dbReference type="Gene3D" id="3.10.270.10">
    <property type="entry name" value="Urate Oxidase"/>
    <property type="match status" value="1"/>
</dbReference>